<dbReference type="AlphaFoldDB" id="A0A061BKA9"/>
<dbReference type="PANTHER" id="PTHR11804">
    <property type="entry name" value="PROTEASE M3 THIMET OLIGOPEPTIDASE-RELATED"/>
    <property type="match status" value="1"/>
</dbReference>
<organism evidence="11">
    <name type="scientific">Cyberlindnera fabianii</name>
    <name type="common">Yeast</name>
    <name type="synonym">Hansenula fabianii</name>
    <dbReference type="NCBI Taxonomy" id="36022"/>
    <lineage>
        <taxon>Eukaryota</taxon>
        <taxon>Fungi</taxon>
        <taxon>Dikarya</taxon>
        <taxon>Ascomycota</taxon>
        <taxon>Saccharomycotina</taxon>
        <taxon>Saccharomycetes</taxon>
        <taxon>Phaffomycetales</taxon>
        <taxon>Phaffomycetaceae</taxon>
        <taxon>Cyberlindnera</taxon>
    </lineage>
</organism>
<dbReference type="CDD" id="cd06455">
    <property type="entry name" value="M3A_TOP"/>
    <property type="match status" value="1"/>
</dbReference>
<dbReference type="InterPro" id="IPR001567">
    <property type="entry name" value="Pept_M3A_M3B_dom"/>
</dbReference>
<protein>
    <submittedName>
        <fullName evidence="11">CYFA0S32e00408g1_1</fullName>
    </submittedName>
</protein>
<dbReference type="OrthoDB" id="534666at2759"/>
<keyword evidence="6 9" id="KW-0378">Hydrolase</keyword>
<dbReference type="GO" id="GO:0006518">
    <property type="term" value="P:peptide metabolic process"/>
    <property type="evidence" value="ECO:0007669"/>
    <property type="project" value="TreeGrafter"/>
</dbReference>
<dbReference type="VEuPathDB" id="FungiDB:BON22_5250"/>
<keyword evidence="5 9" id="KW-0479">Metal-binding</keyword>
<dbReference type="Pfam" id="PF01432">
    <property type="entry name" value="Peptidase_M3"/>
    <property type="match status" value="1"/>
</dbReference>
<keyword evidence="7 9" id="KW-0862">Zinc</keyword>
<dbReference type="InterPro" id="IPR024079">
    <property type="entry name" value="MetalloPept_cat_dom_sf"/>
</dbReference>
<keyword evidence="3" id="KW-0963">Cytoplasm</keyword>
<evidence type="ECO:0000256" key="8">
    <source>
        <dbReference type="ARBA" id="ARBA00023049"/>
    </source>
</evidence>
<dbReference type="GO" id="GO:0046872">
    <property type="term" value="F:metal ion binding"/>
    <property type="evidence" value="ECO:0007669"/>
    <property type="project" value="UniProtKB-UniRule"/>
</dbReference>
<reference evidence="11" key="1">
    <citation type="journal article" date="2014" name="Genome Announc.">
        <title>Genome sequence of the yeast Cyberlindnera fabianii (Hansenula fabianii).</title>
        <authorList>
            <person name="Freel K.C."/>
            <person name="Sarilar V."/>
            <person name="Neuveglise C."/>
            <person name="Devillers H."/>
            <person name="Friedrich A."/>
            <person name="Schacherer J."/>
        </authorList>
    </citation>
    <scope>NUCLEOTIDE SEQUENCE</scope>
    <source>
        <strain evidence="11">YJS4271</strain>
    </source>
</reference>
<evidence type="ECO:0000256" key="7">
    <source>
        <dbReference type="ARBA" id="ARBA00022833"/>
    </source>
</evidence>
<dbReference type="MEROPS" id="M03.003"/>
<dbReference type="InterPro" id="IPR045090">
    <property type="entry name" value="Pept_M3A_M3B"/>
</dbReference>
<evidence type="ECO:0000256" key="2">
    <source>
        <dbReference type="ARBA" id="ARBA00006040"/>
    </source>
</evidence>
<dbReference type="GO" id="GO:0005758">
    <property type="term" value="C:mitochondrial intermembrane space"/>
    <property type="evidence" value="ECO:0007669"/>
    <property type="project" value="TreeGrafter"/>
</dbReference>
<gene>
    <name evidence="11" type="ORF">CYFA0S_32e00408g</name>
</gene>
<evidence type="ECO:0000256" key="9">
    <source>
        <dbReference type="RuleBase" id="RU003435"/>
    </source>
</evidence>
<dbReference type="FunFam" id="3.40.390.10:FF:000006">
    <property type="entry name" value="Thimet oligopeptidase 1"/>
    <property type="match status" value="1"/>
</dbReference>
<evidence type="ECO:0000256" key="1">
    <source>
        <dbReference type="ARBA" id="ARBA00004496"/>
    </source>
</evidence>
<evidence type="ECO:0000313" key="11">
    <source>
        <dbReference type="EMBL" id="CDR47446.1"/>
    </source>
</evidence>
<keyword evidence="4 9" id="KW-0645">Protease</keyword>
<evidence type="ECO:0000259" key="10">
    <source>
        <dbReference type="Pfam" id="PF01432"/>
    </source>
</evidence>
<dbReference type="FunFam" id="1.20.1050.40:FF:000001">
    <property type="entry name" value="Thimet oligopeptidase 1"/>
    <property type="match status" value="1"/>
</dbReference>
<dbReference type="Gene3D" id="1.20.1050.40">
    <property type="entry name" value="Endopeptidase. Chain P, domain 1"/>
    <property type="match status" value="1"/>
</dbReference>
<name>A0A061BKA9_CYBFA</name>
<dbReference type="PANTHER" id="PTHR11804:SF84">
    <property type="entry name" value="SACCHAROLYSIN"/>
    <property type="match status" value="1"/>
</dbReference>
<evidence type="ECO:0000256" key="5">
    <source>
        <dbReference type="ARBA" id="ARBA00022723"/>
    </source>
</evidence>
<dbReference type="SUPFAM" id="SSF55486">
    <property type="entry name" value="Metalloproteases ('zincins'), catalytic domain"/>
    <property type="match status" value="1"/>
</dbReference>
<dbReference type="EMBL" id="LK052917">
    <property type="protein sequence ID" value="CDR47446.1"/>
    <property type="molecule type" value="Genomic_DNA"/>
</dbReference>
<sequence length="694" mass="80001">MRSWRKITLLTLSFPRRTLFTSRTIDMSTLTPPQAAPSWDFNPDQLVSLAEKYVSDAKATDDLVASAQDPSIESVLKPYAAFSNENQGLVNQLTFLQHVSDNKELRDASTKAEKLIRDFGIESSMREDLYKVFKKVYEDTKDSTEVNDESKRYLQKTNNEFRRNGLALPLDKREKVKDIQKQLSDLSLEFSKNLGENKEHILFTKEELEGVPEDVVGQFEQVDGKLKMTFKYPDVLPTMKYAKNPETRKRAFLGDQNKNADNEALLVKAVQLRRELAKLLGYETFSDYVLEERMAKDTKTVKSFLKDLRSKLEPLGIKERESLIALKKADYEANGLQFDNEYYVWDHRYYDNLMVEKDYQIDQQKISEYFPMNPTIDKMLSFFEKLFNLKFVETKENKSTWHQDAKQFAVWNLDNASSPEFVGWLYFDLHPRDGKYGHAANFGLYPGYTKEDGSRSYPVTALVCNFSKPTKEKPSLLKHDEVTTFFHELGHGIHDLMGKTQYAKFHGTSVSWDFVEAPSQMLEYWTWSPNELKLLSEHYESGKQIDDELVESLIKTKHVNGGLFNLRQLHFGLFDITIHSSDEDIDLAKFWNELRAEVSLLSNGDSVSKGYQSFGHIMGGYQAGYYGYMWSQVFAADIYYSKFKADPMNTANGVEYRDTVLARGGSRDEMDNLKELLGREPNNAAFSKELGLSV</sequence>
<dbReference type="InterPro" id="IPR024077">
    <property type="entry name" value="Neurolysin/TOP_dom2"/>
</dbReference>
<feature type="domain" description="Peptidase M3A/M3B catalytic" evidence="10">
    <location>
        <begin position="239"/>
        <end position="691"/>
    </location>
</feature>
<evidence type="ECO:0000256" key="3">
    <source>
        <dbReference type="ARBA" id="ARBA00022490"/>
    </source>
</evidence>
<evidence type="ECO:0000256" key="6">
    <source>
        <dbReference type="ARBA" id="ARBA00022801"/>
    </source>
</evidence>
<comment type="similarity">
    <text evidence="2 9">Belongs to the peptidase M3 family.</text>
</comment>
<dbReference type="GO" id="GO:0006508">
    <property type="term" value="P:proteolysis"/>
    <property type="evidence" value="ECO:0007669"/>
    <property type="project" value="UniProtKB-KW"/>
</dbReference>
<comment type="subcellular location">
    <subcellularLocation>
        <location evidence="1">Cytoplasm</location>
    </subcellularLocation>
</comment>
<dbReference type="PhylomeDB" id="A0A061BKA9"/>
<comment type="cofactor">
    <cofactor evidence="9">
        <name>Zn(2+)</name>
        <dbReference type="ChEBI" id="CHEBI:29105"/>
    </cofactor>
    <text evidence="9">Binds 1 zinc ion.</text>
</comment>
<evidence type="ECO:0000256" key="4">
    <source>
        <dbReference type="ARBA" id="ARBA00022670"/>
    </source>
</evidence>
<proteinExistence type="inferred from homology"/>
<keyword evidence="8 9" id="KW-0482">Metalloprotease</keyword>
<accession>A0A061BKA9</accession>
<dbReference type="Gene3D" id="3.40.390.10">
    <property type="entry name" value="Collagenase (Catalytic Domain)"/>
    <property type="match status" value="1"/>
</dbReference>
<dbReference type="InterPro" id="IPR024080">
    <property type="entry name" value="Neurolysin/TOP_N"/>
</dbReference>
<dbReference type="Gene3D" id="1.10.1370.10">
    <property type="entry name" value="Neurolysin, domain 3"/>
    <property type="match status" value="1"/>
</dbReference>
<dbReference type="GO" id="GO:0004222">
    <property type="term" value="F:metalloendopeptidase activity"/>
    <property type="evidence" value="ECO:0007669"/>
    <property type="project" value="InterPro"/>
</dbReference>